<evidence type="ECO:0000313" key="3">
    <source>
        <dbReference type="Proteomes" id="UP000238479"/>
    </source>
</evidence>
<accession>A0A2P6S4D2</accession>
<dbReference type="Proteomes" id="UP000238479">
    <property type="component" value="Chromosome 2"/>
</dbReference>
<comment type="caution">
    <text evidence="2">The sequence shown here is derived from an EMBL/GenBank/DDBJ whole genome shotgun (WGS) entry which is preliminary data.</text>
</comment>
<dbReference type="EMBL" id="PDCK01000040">
    <property type="protein sequence ID" value="PRQ53547.1"/>
    <property type="molecule type" value="Genomic_DNA"/>
</dbReference>
<feature type="domain" description="Disease resistance protein At4g27190-like leucine-rich repeats" evidence="1">
    <location>
        <begin position="25"/>
        <end position="109"/>
    </location>
</feature>
<reference evidence="2 3" key="1">
    <citation type="journal article" date="2018" name="Nat. Genet.">
        <title>The Rosa genome provides new insights in the design of modern roses.</title>
        <authorList>
            <person name="Bendahmane M."/>
        </authorList>
    </citation>
    <scope>NUCLEOTIDE SEQUENCE [LARGE SCALE GENOMIC DNA]</scope>
    <source>
        <strain evidence="3">cv. Old Blush</strain>
    </source>
</reference>
<dbReference type="InterPro" id="IPR057135">
    <property type="entry name" value="At4g27190-like_LRR"/>
</dbReference>
<keyword evidence="3" id="KW-1185">Reference proteome</keyword>
<dbReference type="AlphaFoldDB" id="A0A2P6S4D2"/>
<organism evidence="2 3">
    <name type="scientific">Rosa chinensis</name>
    <name type="common">China rose</name>
    <dbReference type="NCBI Taxonomy" id="74649"/>
    <lineage>
        <taxon>Eukaryota</taxon>
        <taxon>Viridiplantae</taxon>
        <taxon>Streptophyta</taxon>
        <taxon>Embryophyta</taxon>
        <taxon>Tracheophyta</taxon>
        <taxon>Spermatophyta</taxon>
        <taxon>Magnoliopsida</taxon>
        <taxon>eudicotyledons</taxon>
        <taxon>Gunneridae</taxon>
        <taxon>Pentapetalae</taxon>
        <taxon>rosids</taxon>
        <taxon>fabids</taxon>
        <taxon>Rosales</taxon>
        <taxon>Rosaceae</taxon>
        <taxon>Rosoideae</taxon>
        <taxon>Rosoideae incertae sedis</taxon>
        <taxon>Rosa</taxon>
    </lineage>
</organism>
<proteinExistence type="predicted"/>
<protein>
    <recommendedName>
        <fullName evidence="1">Disease resistance protein At4g27190-like leucine-rich repeats domain-containing protein</fullName>
    </recommendedName>
</protein>
<gene>
    <name evidence="2" type="ORF">RchiOBHm_Chr2g0167711</name>
</gene>
<dbReference type="Pfam" id="PF23247">
    <property type="entry name" value="LRR_RPS2"/>
    <property type="match status" value="1"/>
</dbReference>
<evidence type="ECO:0000313" key="2">
    <source>
        <dbReference type="EMBL" id="PRQ53547.1"/>
    </source>
</evidence>
<dbReference type="Gramene" id="PRQ53547">
    <property type="protein sequence ID" value="PRQ53547"/>
    <property type="gene ID" value="RchiOBHm_Chr2g0167711"/>
</dbReference>
<sequence>MEDIIVDIDWAGGRACNNPRNSMMRIQSCFFGLQYIMVNACADLKDLSQLCFVPNLQFVLVLRCSRMETIINLSKLGGDANVAKEFNLFAKLKRLDLAFLPALESVYKTALPLPCLKQH</sequence>
<evidence type="ECO:0000259" key="1">
    <source>
        <dbReference type="Pfam" id="PF23247"/>
    </source>
</evidence>
<name>A0A2P6S4D2_ROSCH</name>